<dbReference type="Pfam" id="PF14803">
    <property type="entry name" value="Zn_ribbon_Nudix"/>
    <property type="match status" value="1"/>
</dbReference>
<dbReference type="AlphaFoldDB" id="A0A644Y866"/>
<gene>
    <name evidence="3" type="ORF">SDC9_71287</name>
</gene>
<keyword evidence="1" id="KW-0378">Hydrolase</keyword>
<dbReference type="InterPro" id="IPR029401">
    <property type="entry name" value="Nudix_N"/>
</dbReference>
<accession>A0A644Y866</accession>
<dbReference type="PANTHER" id="PTHR43222:SF2">
    <property type="entry name" value="NUDIX HYDROLASE 23, CHLOROPLASTIC"/>
    <property type="match status" value="1"/>
</dbReference>
<dbReference type="Gene3D" id="2.20.70.10">
    <property type="match status" value="1"/>
</dbReference>
<name>A0A644Y866_9ZZZZ</name>
<dbReference type="InterPro" id="IPR000086">
    <property type="entry name" value="NUDIX_hydrolase_dom"/>
</dbReference>
<sequence>MRQRFHFCPVCGAELVKRYLTGRERLVCCRCGRVHYENPIVGVAAIILNEEGKILLVRRSPNITYPGLWCIPCGYLEYDEDVRAGIVREVEEETNLVIEPSEVFAVHSNFHNPQQHTVGIWFLSRVVSGTPLAGDDASELGWFELTAPPDLAFPTDELVLTELLQKKAEESISDKIHKDSLK</sequence>
<dbReference type="InterPro" id="IPR015797">
    <property type="entry name" value="NUDIX_hydrolase-like_dom_sf"/>
</dbReference>
<proteinExistence type="predicted"/>
<dbReference type="Pfam" id="PF00293">
    <property type="entry name" value="NUDIX"/>
    <property type="match status" value="1"/>
</dbReference>
<dbReference type="PROSITE" id="PS51462">
    <property type="entry name" value="NUDIX"/>
    <property type="match status" value="1"/>
</dbReference>
<dbReference type="Gene3D" id="3.90.79.10">
    <property type="entry name" value="Nucleoside Triphosphate Pyrophosphohydrolase"/>
    <property type="match status" value="1"/>
</dbReference>
<feature type="domain" description="Nudix hydrolase" evidence="2">
    <location>
        <begin position="38"/>
        <end position="165"/>
    </location>
</feature>
<dbReference type="PROSITE" id="PS00893">
    <property type="entry name" value="NUDIX_BOX"/>
    <property type="match status" value="1"/>
</dbReference>
<dbReference type="InterPro" id="IPR020084">
    <property type="entry name" value="NUDIX_hydrolase_CS"/>
</dbReference>
<dbReference type="EMBL" id="VSSQ01004345">
    <property type="protein sequence ID" value="MPM24802.1"/>
    <property type="molecule type" value="Genomic_DNA"/>
</dbReference>
<dbReference type="SUPFAM" id="SSF55811">
    <property type="entry name" value="Nudix"/>
    <property type="match status" value="1"/>
</dbReference>
<reference evidence="3" key="1">
    <citation type="submission" date="2019-08" db="EMBL/GenBank/DDBJ databases">
        <authorList>
            <person name="Kucharzyk K."/>
            <person name="Murdoch R.W."/>
            <person name="Higgins S."/>
            <person name="Loffler F."/>
        </authorList>
    </citation>
    <scope>NUCLEOTIDE SEQUENCE</scope>
</reference>
<dbReference type="PANTHER" id="PTHR43222">
    <property type="entry name" value="NUDIX HYDROLASE 23"/>
    <property type="match status" value="1"/>
</dbReference>
<dbReference type="CDD" id="cd04678">
    <property type="entry name" value="NUDIX_MTH2_Nudt15"/>
    <property type="match status" value="1"/>
</dbReference>
<comment type="caution">
    <text evidence="3">The sequence shown here is derived from an EMBL/GenBank/DDBJ whole genome shotgun (WGS) entry which is preliminary data.</text>
</comment>
<organism evidence="3">
    <name type="scientific">bioreactor metagenome</name>
    <dbReference type="NCBI Taxonomy" id="1076179"/>
    <lineage>
        <taxon>unclassified sequences</taxon>
        <taxon>metagenomes</taxon>
        <taxon>ecological metagenomes</taxon>
    </lineage>
</organism>
<evidence type="ECO:0000259" key="2">
    <source>
        <dbReference type="PROSITE" id="PS51462"/>
    </source>
</evidence>
<dbReference type="GO" id="GO:0016787">
    <property type="term" value="F:hydrolase activity"/>
    <property type="evidence" value="ECO:0007669"/>
    <property type="project" value="UniProtKB-KW"/>
</dbReference>
<protein>
    <recommendedName>
        <fullName evidence="2">Nudix hydrolase domain-containing protein</fullName>
    </recommendedName>
</protein>
<evidence type="ECO:0000256" key="1">
    <source>
        <dbReference type="ARBA" id="ARBA00022801"/>
    </source>
</evidence>
<evidence type="ECO:0000313" key="3">
    <source>
        <dbReference type="EMBL" id="MPM24802.1"/>
    </source>
</evidence>